<evidence type="ECO:0000256" key="7">
    <source>
        <dbReference type="ARBA" id="ARBA00023242"/>
    </source>
</evidence>
<dbReference type="FunFam" id="1.25.40.10:FF:000306">
    <property type="entry name" value="Cell cycle control protein cwf4"/>
    <property type="match status" value="1"/>
</dbReference>
<keyword evidence="4" id="KW-0747">Spliceosome</keyword>
<dbReference type="PANTHER" id="PTHR11246:SF3">
    <property type="entry name" value="CROOKED NECK-LIKE PROTEIN 1"/>
    <property type="match status" value="1"/>
</dbReference>
<dbReference type="GO" id="GO:0000974">
    <property type="term" value="C:Prp19 complex"/>
    <property type="evidence" value="ECO:0007669"/>
    <property type="project" value="TreeGrafter"/>
</dbReference>
<dbReference type="PANTHER" id="PTHR11246">
    <property type="entry name" value="PRE-MRNA SPLICING FACTOR"/>
    <property type="match status" value="1"/>
</dbReference>
<keyword evidence="10" id="KW-1185">Reference proteome</keyword>
<comment type="caution">
    <text evidence="9">The sequence shown here is derived from an EMBL/GenBank/DDBJ whole genome shotgun (WGS) entry which is preliminary data.</text>
</comment>
<proteinExistence type="inferred from homology"/>
<name>A0A7J6X7L1_THATH</name>
<comment type="function">
    <text evidence="8">Involved in pre-mRNA splicing and cell cycle progression. Required for the spliceosome assembly and initiation of the DNA replication.</text>
</comment>
<dbReference type="InterPro" id="IPR011990">
    <property type="entry name" value="TPR-like_helical_dom_sf"/>
</dbReference>
<dbReference type="InterPro" id="IPR003107">
    <property type="entry name" value="HAT"/>
</dbReference>
<dbReference type="OrthoDB" id="541719at2759"/>
<accession>A0A7J6X7L1</accession>
<evidence type="ECO:0000256" key="6">
    <source>
        <dbReference type="ARBA" id="ARBA00023187"/>
    </source>
</evidence>
<dbReference type="FunFam" id="1.25.40.10:FF:000796">
    <property type="entry name" value="Crooked neck pre-mRNA splicing factor 1"/>
    <property type="match status" value="1"/>
</dbReference>
<dbReference type="SMART" id="SM00386">
    <property type="entry name" value="HAT"/>
    <property type="match status" value="6"/>
</dbReference>
<dbReference type="Pfam" id="PF23240">
    <property type="entry name" value="HAT_PRP39_N"/>
    <property type="match status" value="1"/>
</dbReference>
<gene>
    <name evidence="9" type="ORF">FRX31_004637</name>
</gene>
<organism evidence="9 10">
    <name type="scientific">Thalictrum thalictroides</name>
    <name type="common">Rue-anemone</name>
    <name type="synonym">Anemone thalictroides</name>
    <dbReference type="NCBI Taxonomy" id="46969"/>
    <lineage>
        <taxon>Eukaryota</taxon>
        <taxon>Viridiplantae</taxon>
        <taxon>Streptophyta</taxon>
        <taxon>Embryophyta</taxon>
        <taxon>Tracheophyta</taxon>
        <taxon>Spermatophyta</taxon>
        <taxon>Magnoliopsida</taxon>
        <taxon>Ranunculales</taxon>
        <taxon>Ranunculaceae</taxon>
        <taxon>Thalictroideae</taxon>
        <taxon>Thalictrum</taxon>
    </lineage>
</organism>
<evidence type="ECO:0000256" key="4">
    <source>
        <dbReference type="ARBA" id="ARBA00022728"/>
    </source>
</evidence>
<dbReference type="GO" id="GO:0071014">
    <property type="term" value="C:post-mRNA release spliceosomal complex"/>
    <property type="evidence" value="ECO:0007669"/>
    <property type="project" value="TreeGrafter"/>
</dbReference>
<evidence type="ECO:0000313" key="9">
    <source>
        <dbReference type="EMBL" id="KAF5205776.1"/>
    </source>
</evidence>
<sequence>MAFGTGNKDRIRDVYERAISNLPPAEEKRYWKRYIYLWINYALYEELDAQDTDRTREVYQECLKLIPHNNFSFSKVWLLAAQFEIRQKNLDGARKILGNSIGRAARHKIFKKYIELELTLGNVDRCRALYTKYLEWSPDCSYAWLKYAELEMSLSETERARAIFQLATAQPALDAPELLWKSYLEFEISQGELQRTRQIYDRLLERTKHWKVWSGYAMFEANAAMEGGNSILQEKDLEPKQKQCLKAARSVFENALEYFRISAPELKEERAMLLEDWLNIERSSGQIGDVSLVENRLPKKLKRRREVITEEGTAGYEEYYDYVFPDETASLSLNILEAAYKWKKQKLCHIQA</sequence>
<dbReference type="Proteomes" id="UP000554482">
    <property type="component" value="Unassembled WGS sequence"/>
</dbReference>
<dbReference type="AlphaFoldDB" id="A0A7J6X7L1"/>
<dbReference type="InterPro" id="IPR045075">
    <property type="entry name" value="Syf1-like"/>
</dbReference>
<dbReference type="GO" id="GO:0071007">
    <property type="term" value="C:U2-type catalytic step 2 spliceosome"/>
    <property type="evidence" value="ECO:0007669"/>
    <property type="project" value="TreeGrafter"/>
</dbReference>
<dbReference type="Gene3D" id="1.25.40.10">
    <property type="entry name" value="Tetratricopeptide repeat domain"/>
    <property type="match status" value="2"/>
</dbReference>
<evidence type="ECO:0000256" key="8">
    <source>
        <dbReference type="ARBA" id="ARBA00037040"/>
    </source>
</evidence>
<evidence type="ECO:0000256" key="3">
    <source>
        <dbReference type="ARBA" id="ARBA00022664"/>
    </source>
</evidence>
<comment type="subcellular location">
    <subcellularLocation>
        <location evidence="1">Nucleus</location>
    </subcellularLocation>
</comment>
<keyword evidence="3" id="KW-0507">mRNA processing</keyword>
<evidence type="ECO:0000256" key="1">
    <source>
        <dbReference type="ARBA" id="ARBA00004123"/>
    </source>
</evidence>
<dbReference type="EMBL" id="JABWDY010003658">
    <property type="protein sequence ID" value="KAF5205776.1"/>
    <property type="molecule type" value="Genomic_DNA"/>
</dbReference>
<comment type="similarity">
    <text evidence="2">Belongs to the crooked-neck family.</text>
</comment>
<dbReference type="GO" id="GO:0000245">
    <property type="term" value="P:spliceosomal complex assembly"/>
    <property type="evidence" value="ECO:0007669"/>
    <property type="project" value="TreeGrafter"/>
</dbReference>
<protein>
    <submittedName>
        <fullName evidence="9">Pre-mrna-splicing factor clf1</fullName>
    </submittedName>
</protein>
<keyword evidence="5" id="KW-0677">Repeat</keyword>
<evidence type="ECO:0000313" key="10">
    <source>
        <dbReference type="Proteomes" id="UP000554482"/>
    </source>
</evidence>
<keyword evidence="7" id="KW-0539">Nucleus</keyword>
<dbReference type="GO" id="GO:0071011">
    <property type="term" value="C:precatalytic spliceosome"/>
    <property type="evidence" value="ECO:0007669"/>
    <property type="project" value="TreeGrafter"/>
</dbReference>
<reference evidence="9 10" key="1">
    <citation type="submission" date="2020-06" db="EMBL/GenBank/DDBJ databases">
        <title>Transcriptomic and genomic resources for Thalictrum thalictroides and T. hernandezii: Facilitating candidate gene discovery in an emerging model plant lineage.</title>
        <authorList>
            <person name="Arias T."/>
            <person name="Riano-Pachon D.M."/>
            <person name="Di Stilio V.S."/>
        </authorList>
    </citation>
    <scope>NUCLEOTIDE SEQUENCE [LARGE SCALE GENOMIC DNA]</scope>
    <source>
        <strain evidence="10">cv. WT478/WT964</strain>
        <tissue evidence="9">Leaves</tissue>
    </source>
</reference>
<dbReference type="SUPFAM" id="SSF48452">
    <property type="entry name" value="TPR-like"/>
    <property type="match status" value="1"/>
</dbReference>
<keyword evidence="6" id="KW-0508">mRNA splicing</keyword>
<evidence type="ECO:0000256" key="5">
    <source>
        <dbReference type="ARBA" id="ARBA00022737"/>
    </source>
</evidence>
<evidence type="ECO:0000256" key="2">
    <source>
        <dbReference type="ARBA" id="ARBA00008644"/>
    </source>
</evidence>